<comment type="caution">
    <text evidence="1">The sequence shown here is derived from an EMBL/GenBank/DDBJ whole genome shotgun (WGS) entry which is preliminary data.</text>
</comment>
<accession>A0ACC3C4J5</accession>
<gene>
    <name evidence="1" type="ORF">I4F81_007721</name>
</gene>
<protein>
    <submittedName>
        <fullName evidence="1">Uncharacterized protein</fullName>
    </submittedName>
</protein>
<organism evidence="1 2">
    <name type="scientific">Pyropia yezoensis</name>
    <name type="common">Susabi-nori</name>
    <name type="synonym">Porphyra yezoensis</name>
    <dbReference type="NCBI Taxonomy" id="2788"/>
    <lineage>
        <taxon>Eukaryota</taxon>
        <taxon>Rhodophyta</taxon>
        <taxon>Bangiophyceae</taxon>
        <taxon>Bangiales</taxon>
        <taxon>Bangiaceae</taxon>
        <taxon>Pyropia</taxon>
    </lineage>
</organism>
<dbReference type="Proteomes" id="UP000798662">
    <property type="component" value="Chromosome 2"/>
</dbReference>
<dbReference type="EMBL" id="CM020619">
    <property type="protein sequence ID" value="KAK1865186.1"/>
    <property type="molecule type" value="Genomic_DNA"/>
</dbReference>
<keyword evidence="2" id="KW-1185">Reference proteome</keyword>
<name>A0ACC3C4J5_PYRYE</name>
<reference evidence="1" key="1">
    <citation type="submission" date="2019-11" db="EMBL/GenBank/DDBJ databases">
        <title>Nori genome reveals adaptations in red seaweeds to the harsh intertidal environment.</title>
        <authorList>
            <person name="Wang D."/>
            <person name="Mao Y."/>
        </authorList>
    </citation>
    <scope>NUCLEOTIDE SEQUENCE</scope>
    <source>
        <tissue evidence="1">Gametophyte</tissue>
    </source>
</reference>
<evidence type="ECO:0000313" key="2">
    <source>
        <dbReference type="Proteomes" id="UP000798662"/>
    </source>
</evidence>
<evidence type="ECO:0000313" key="1">
    <source>
        <dbReference type="EMBL" id="KAK1865186.1"/>
    </source>
</evidence>
<sequence>MQAPALATLAIPPYIVLFVCSSAVVDFDPIRYGRVPHPDATKEAVIGDTWAAAVAARPATYNATKFRLEGAFVTPAVEGNSGGDGASAAAAAGATVTLQLGLTDYRTYVGTHLGARDSPLAFWGHTRHLALALGNAAVVVTSDGRVPLLRRSSAVAEGHGRYVVPGGHPEPSAMTVTHTDGGALPADAAAAAAATAAELTAAMAREIVEELYLPPDAVPSDCLTLLGGVARGGGCRRPQLCYTATLDVSSGTLEAAWAAGIGLHAATAAGADENGIPAGAVTEAVESTELVWLDEADVSVVASTGEARGGKKLMPEHWGAVALYWASRQGGEAKAAVSSVIDGAAGGGGEQE</sequence>
<proteinExistence type="predicted"/>